<dbReference type="HOGENOM" id="CLU_1151056_0_0_9"/>
<keyword evidence="4" id="KW-1185">Reference proteome</keyword>
<feature type="transmembrane region" description="Helical" evidence="2">
    <location>
        <begin position="91"/>
        <end position="111"/>
    </location>
</feature>
<comment type="caution">
    <text evidence="3">The sequence shown here is derived from an EMBL/GenBank/DDBJ whole genome shotgun (WGS) entry which is preliminary data.</text>
</comment>
<keyword evidence="2" id="KW-0812">Transmembrane</keyword>
<dbReference type="Proteomes" id="UP000004754">
    <property type="component" value="Unassembled WGS sequence"/>
</dbReference>
<proteinExistence type="predicted"/>
<feature type="transmembrane region" description="Helical" evidence="2">
    <location>
        <begin position="57"/>
        <end position="79"/>
    </location>
</feature>
<evidence type="ECO:0000256" key="1">
    <source>
        <dbReference type="SAM" id="MobiDB-lite"/>
    </source>
</evidence>
<feature type="compositionally biased region" description="Basic and acidic residues" evidence="1">
    <location>
        <begin position="199"/>
        <end position="218"/>
    </location>
</feature>
<dbReference type="STRING" id="887929.HMP0721_1073"/>
<evidence type="ECO:0000313" key="4">
    <source>
        <dbReference type="Proteomes" id="UP000004754"/>
    </source>
</evidence>
<accession>E6MGE0</accession>
<dbReference type="EMBL" id="AEQN01000016">
    <property type="protein sequence ID" value="EFV01680.1"/>
    <property type="molecule type" value="Genomic_DNA"/>
</dbReference>
<dbReference type="AlphaFoldDB" id="E6MGE0"/>
<feature type="region of interest" description="Disordered" evidence="1">
    <location>
        <begin position="197"/>
        <end position="241"/>
    </location>
</feature>
<reference evidence="3 4" key="1">
    <citation type="submission" date="2010-12" db="EMBL/GenBank/DDBJ databases">
        <authorList>
            <person name="Muzny D."/>
            <person name="Qin X."/>
            <person name="Deng J."/>
            <person name="Jiang H."/>
            <person name="Liu Y."/>
            <person name="Qu J."/>
            <person name="Song X.-Z."/>
            <person name="Zhang L."/>
            <person name="Thornton R."/>
            <person name="Coyle M."/>
            <person name="Francisco L."/>
            <person name="Jackson L."/>
            <person name="Javaid M."/>
            <person name="Korchina V."/>
            <person name="Kovar C."/>
            <person name="Mata R."/>
            <person name="Mathew T."/>
            <person name="Ngo R."/>
            <person name="Nguyen L."/>
            <person name="Nguyen N."/>
            <person name="Okwuonu G."/>
            <person name="Ongeri F."/>
            <person name="Pham C."/>
            <person name="Simmons D."/>
            <person name="Wilczek-Boney K."/>
            <person name="Hale W."/>
            <person name="Jakkamsetti A."/>
            <person name="Pham P."/>
            <person name="Ruth R."/>
            <person name="San Lucas F."/>
            <person name="Warren J."/>
            <person name="Zhang J."/>
            <person name="Zhao Z."/>
            <person name="Zhou C."/>
            <person name="Zhu D."/>
            <person name="Lee S."/>
            <person name="Bess C."/>
            <person name="Blankenburg K."/>
            <person name="Forbes L."/>
            <person name="Fu Q."/>
            <person name="Gubbala S."/>
            <person name="Hirani K."/>
            <person name="Jayaseelan J.C."/>
            <person name="Lara F."/>
            <person name="Munidasa M."/>
            <person name="Palculict T."/>
            <person name="Patil S."/>
            <person name="Pu L.-L."/>
            <person name="Saada N."/>
            <person name="Tang L."/>
            <person name="Weissenberger G."/>
            <person name="Zhu Y."/>
            <person name="Hemphill L."/>
            <person name="Shang Y."/>
            <person name="Youmans B."/>
            <person name="Ayvaz T."/>
            <person name="Ross M."/>
            <person name="Santibanez J."/>
            <person name="Aqrawi P."/>
            <person name="Gross S."/>
            <person name="Joshi V."/>
            <person name="Fowler G."/>
            <person name="Nazareth L."/>
            <person name="Reid J."/>
            <person name="Worley K."/>
            <person name="Petrosino J."/>
            <person name="Highlander S."/>
            <person name="Gibbs R."/>
        </authorList>
    </citation>
    <scope>NUCLEOTIDE SEQUENCE [LARGE SCALE GENOMIC DNA]</scope>
    <source>
        <strain evidence="3 4">ATCC 23263</strain>
    </source>
</reference>
<feature type="compositionally biased region" description="Basic and acidic residues" evidence="1">
    <location>
        <begin position="226"/>
        <end position="235"/>
    </location>
</feature>
<gene>
    <name evidence="3" type="ORF">HMP0721_1073</name>
</gene>
<evidence type="ECO:0000313" key="3">
    <source>
        <dbReference type="EMBL" id="EFV01680.1"/>
    </source>
</evidence>
<organism evidence="3 4">
    <name type="scientific">Pseudoramibacter alactolyticus ATCC 23263</name>
    <dbReference type="NCBI Taxonomy" id="887929"/>
    <lineage>
        <taxon>Bacteria</taxon>
        <taxon>Bacillati</taxon>
        <taxon>Bacillota</taxon>
        <taxon>Clostridia</taxon>
        <taxon>Eubacteriales</taxon>
        <taxon>Eubacteriaceae</taxon>
        <taxon>Pseudoramibacter</taxon>
    </lineage>
</organism>
<keyword evidence="2" id="KW-0472">Membrane</keyword>
<feature type="transmembrane region" description="Helical" evidence="2">
    <location>
        <begin position="25"/>
        <end position="45"/>
    </location>
</feature>
<protein>
    <submittedName>
        <fullName evidence="3">Uncharacterized protein</fullName>
    </submittedName>
</protein>
<keyword evidence="2" id="KW-1133">Transmembrane helix</keyword>
<sequence length="241" mass="26868">MNNLNAVGIINGLDPSFKYIQKGSAMTQFIILFLVPFIAWEIFLHRLGHEVSVVKSIRIYGILTVLNLLVVKFVVWSMVKTLKIYLEPESIWCLLIAVFGAIILPFVGEIFRKYSGVRVEINARKREKRLEKKGVDYLKEKGVVQPRADAFQDVGESMPEMPADHGAVPSVDDKQVIIKSAETATLGVQTDAIKFQEVMPEKSAEKKQPEEQDGKGDYGDGEAVETDPKADKSAEDETILG</sequence>
<evidence type="ECO:0000256" key="2">
    <source>
        <dbReference type="SAM" id="Phobius"/>
    </source>
</evidence>
<name>E6MGE0_9FIRM</name>